<dbReference type="GO" id="GO:0033539">
    <property type="term" value="P:fatty acid beta-oxidation using acyl-CoA dehydrogenase"/>
    <property type="evidence" value="ECO:0007669"/>
    <property type="project" value="TreeGrafter"/>
</dbReference>
<organism evidence="3 4">
    <name type="scientific">Penaeus vannamei</name>
    <name type="common">Whiteleg shrimp</name>
    <name type="synonym">Litopenaeus vannamei</name>
    <dbReference type="NCBI Taxonomy" id="6689"/>
    <lineage>
        <taxon>Eukaryota</taxon>
        <taxon>Metazoa</taxon>
        <taxon>Ecdysozoa</taxon>
        <taxon>Arthropoda</taxon>
        <taxon>Crustacea</taxon>
        <taxon>Multicrustacea</taxon>
        <taxon>Malacostraca</taxon>
        <taxon>Eumalacostraca</taxon>
        <taxon>Eucarida</taxon>
        <taxon>Decapoda</taxon>
        <taxon>Dendrobranchiata</taxon>
        <taxon>Penaeoidea</taxon>
        <taxon>Penaeidae</taxon>
        <taxon>Penaeus</taxon>
    </lineage>
</organism>
<dbReference type="SUPFAM" id="SSF47203">
    <property type="entry name" value="Acyl-CoA dehydrogenase C-terminal domain-like"/>
    <property type="match status" value="1"/>
</dbReference>
<protein>
    <recommendedName>
        <fullName evidence="2">Acyl-CoA dehydrogenase/oxidase C-terminal domain-containing protein</fullName>
    </recommendedName>
</protein>
<evidence type="ECO:0000259" key="2">
    <source>
        <dbReference type="Pfam" id="PF00441"/>
    </source>
</evidence>
<dbReference type="Gene3D" id="1.20.140.10">
    <property type="entry name" value="Butyryl-CoA Dehydrogenase, subunit A, domain 3"/>
    <property type="match status" value="1"/>
</dbReference>
<reference evidence="3 4" key="1">
    <citation type="submission" date="2018-04" db="EMBL/GenBank/DDBJ databases">
        <authorList>
            <person name="Zhang X."/>
            <person name="Yuan J."/>
            <person name="Li F."/>
            <person name="Xiang J."/>
        </authorList>
    </citation>
    <scope>NUCLEOTIDE SEQUENCE [LARGE SCALE GENOMIC DNA]</scope>
    <source>
        <tissue evidence="3">Muscle</tissue>
    </source>
</reference>
<sequence>MCINETIQYTKNRIAFGQPLLNNQYIHFRLAELETELESLRSLLYRAVDLYAAGHNVTKLASMCKLKSGRLAREVTDSCLQFWGGMGFTNEVLVSQLYRDLRLYSIGGGADEIMLTVISIYMGILPQQSKMNWRKSVTCQGRDVF</sequence>
<dbReference type="InterPro" id="IPR036250">
    <property type="entry name" value="AcylCo_DH-like_C"/>
</dbReference>
<dbReference type="InterPro" id="IPR009075">
    <property type="entry name" value="AcylCo_DH/oxidase_C"/>
</dbReference>
<comment type="caution">
    <text evidence="3">The sequence shown here is derived from an EMBL/GenBank/DDBJ whole genome shotgun (WGS) entry which is preliminary data.</text>
</comment>
<reference evidence="3 4" key="2">
    <citation type="submission" date="2019-01" db="EMBL/GenBank/DDBJ databases">
        <title>The decoding of complex shrimp genome reveals the adaptation for benthos swimmer, frequently molting mechanism and breeding impact on genome.</title>
        <authorList>
            <person name="Sun Y."/>
            <person name="Gao Y."/>
            <person name="Yu Y."/>
        </authorList>
    </citation>
    <scope>NUCLEOTIDE SEQUENCE [LARGE SCALE GENOMIC DNA]</scope>
    <source>
        <tissue evidence="3">Muscle</tissue>
    </source>
</reference>
<dbReference type="Pfam" id="PF00441">
    <property type="entry name" value="Acyl-CoA_dh_1"/>
    <property type="match status" value="1"/>
</dbReference>
<keyword evidence="4" id="KW-1185">Reference proteome</keyword>
<dbReference type="STRING" id="6689.A0A423SKN2"/>
<proteinExistence type="predicted"/>
<dbReference type="CDD" id="cd00567">
    <property type="entry name" value="ACAD"/>
    <property type="match status" value="1"/>
</dbReference>
<evidence type="ECO:0000313" key="3">
    <source>
        <dbReference type="EMBL" id="ROT64795.1"/>
    </source>
</evidence>
<name>A0A423SKN2_PENVA</name>
<feature type="domain" description="Acyl-CoA dehydrogenase/oxidase C-terminal" evidence="2">
    <location>
        <begin position="2"/>
        <end position="118"/>
    </location>
</feature>
<dbReference type="OrthoDB" id="10262177at2759"/>
<dbReference type="EMBL" id="QCYY01003188">
    <property type="protein sequence ID" value="ROT64795.1"/>
    <property type="molecule type" value="Genomic_DNA"/>
</dbReference>
<dbReference type="PANTHER" id="PTHR43884:SF12">
    <property type="entry name" value="ISOVALERYL-COA DEHYDROGENASE, MITOCHONDRIAL-RELATED"/>
    <property type="match status" value="1"/>
</dbReference>
<accession>A0A423SKN2</accession>
<dbReference type="GO" id="GO:0046359">
    <property type="term" value="P:butyrate catabolic process"/>
    <property type="evidence" value="ECO:0007669"/>
    <property type="project" value="TreeGrafter"/>
</dbReference>
<dbReference type="Proteomes" id="UP000283509">
    <property type="component" value="Unassembled WGS sequence"/>
</dbReference>
<evidence type="ECO:0000256" key="1">
    <source>
        <dbReference type="ARBA" id="ARBA00022630"/>
    </source>
</evidence>
<evidence type="ECO:0000313" key="4">
    <source>
        <dbReference type="Proteomes" id="UP000283509"/>
    </source>
</evidence>
<dbReference type="PANTHER" id="PTHR43884">
    <property type="entry name" value="ACYL-COA DEHYDROGENASE"/>
    <property type="match status" value="1"/>
</dbReference>
<gene>
    <name evidence="3" type="ORF">C7M84_017247</name>
</gene>
<dbReference type="GO" id="GO:0003995">
    <property type="term" value="F:acyl-CoA dehydrogenase activity"/>
    <property type="evidence" value="ECO:0007669"/>
    <property type="project" value="TreeGrafter"/>
</dbReference>
<keyword evidence="1" id="KW-0285">Flavoprotein</keyword>
<dbReference type="AlphaFoldDB" id="A0A423SKN2"/>